<feature type="transmembrane region" description="Helical" evidence="1">
    <location>
        <begin position="234"/>
        <end position="254"/>
    </location>
</feature>
<dbReference type="Proteomes" id="UP000753802">
    <property type="component" value="Unassembled WGS sequence"/>
</dbReference>
<feature type="transmembrane region" description="Helical" evidence="1">
    <location>
        <begin position="51"/>
        <end position="71"/>
    </location>
</feature>
<sequence length="373" mass="42587">MTTATQRFTALDVFRGLTICLMVIVNTPGDEAFSFAPLLHAKWNGFTPTDLVFPSFLFAVGNAMSFVSKRWMHQTNAQVLTKIFKRTAVIFLCGYLMYWFPFVKNMDGEWIAKPFSHTRLMGVLQRIALCYCIASLLVYFFKTRVVVFIGIALLLLYWLIAVLFGDAADPFGMTTNAGYKFDYWLIGENHLYHGEGIAFDPEGLLSTMPAVVNVLGGYFVGLHLQKTNKSYEGLTKLLLTGFALIAIAYFWNFLFPINKKLWTSSFVLHTVGLDCMILGAIVFLIDRKPTARWPRFFEIAGKNPLAIYLFSELLAHGLEAIPVGETNSLNWVYTNSFMYLPDYWNSLLFAIAFMLVCWALGYWMDKKKIYWRA</sequence>
<evidence type="ECO:0000313" key="3">
    <source>
        <dbReference type="EMBL" id="NCI51764.1"/>
    </source>
</evidence>
<feature type="transmembrane region" description="Helical" evidence="1">
    <location>
        <begin position="120"/>
        <end position="140"/>
    </location>
</feature>
<dbReference type="PANTHER" id="PTHR31061">
    <property type="entry name" value="LD22376P"/>
    <property type="match status" value="1"/>
</dbReference>
<keyword evidence="1" id="KW-0472">Membrane</keyword>
<dbReference type="EMBL" id="JAACJS010000015">
    <property type="protein sequence ID" value="NCI51764.1"/>
    <property type="molecule type" value="Genomic_DNA"/>
</dbReference>
<keyword evidence="1" id="KW-1133">Transmembrane helix</keyword>
<feature type="domain" description="Heparan-alpha-glucosaminide N-acetyltransferase catalytic" evidence="2">
    <location>
        <begin position="7"/>
        <end position="165"/>
    </location>
</feature>
<feature type="transmembrane region" description="Helical" evidence="1">
    <location>
        <begin position="343"/>
        <end position="363"/>
    </location>
</feature>
<evidence type="ECO:0000256" key="1">
    <source>
        <dbReference type="SAM" id="Phobius"/>
    </source>
</evidence>
<dbReference type="Pfam" id="PF07786">
    <property type="entry name" value="HGSNAT_cat"/>
    <property type="match status" value="1"/>
</dbReference>
<name>A0ABW9ZX72_9BACT</name>
<reference evidence="3 4" key="1">
    <citation type="submission" date="2020-01" db="EMBL/GenBank/DDBJ databases">
        <title>Genome analysis.</title>
        <authorList>
            <person name="Wu S."/>
            <person name="Wang G."/>
        </authorList>
    </citation>
    <scope>NUCLEOTIDE SEQUENCE [LARGE SCALE GENOMIC DNA]</scope>
    <source>
        <strain evidence="3 4">SYL130</strain>
    </source>
</reference>
<feature type="transmembrane region" description="Helical" evidence="1">
    <location>
        <begin position="203"/>
        <end position="222"/>
    </location>
</feature>
<feature type="transmembrane region" description="Helical" evidence="1">
    <location>
        <begin position="145"/>
        <end position="164"/>
    </location>
</feature>
<keyword evidence="1" id="KW-0812">Transmembrane</keyword>
<gene>
    <name evidence="3" type="ORF">GWC95_17700</name>
</gene>
<accession>A0ABW9ZX72</accession>
<dbReference type="RefSeq" id="WP_161820033.1">
    <property type="nucleotide sequence ID" value="NZ_JAACJS010000015.1"/>
</dbReference>
<keyword evidence="4" id="KW-1185">Reference proteome</keyword>
<feature type="transmembrane region" description="Helical" evidence="1">
    <location>
        <begin position="266"/>
        <end position="285"/>
    </location>
</feature>
<comment type="caution">
    <text evidence="3">The sequence shown here is derived from an EMBL/GenBank/DDBJ whole genome shotgun (WGS) entry which is preliminary data.</text>
</comment>
<protein>
    <submittedName>
        <fullName evidence="3">DUF1624 domain-containing protein</fullName>
    </submittedName>
</protein>
<dbReference type="InterPro" id="IPR012429">
    <property type="entry name" value="HGSNAT_cat"/>
</dbReference>
<dbReference type="PANTHER" id="PTHR31061:SF24">
    <property type="entry name" value="LD22376P"/>
    <property type="match status" value="1"/>
</dbReference>
<evidence type="ECO:0000259" key="2">
    <source>
        <dbReference type="Pfam" id="PF07786"/>
    </source>
</evidence>
<feature type="transmembrane region" description="Helical" evidence="1">
    <location>
        <begin position="305"/>
        <end position="323"/>
    </location>
</feature>
<proteinExistence type="predicted"/>
<feature type="transmembrane region" description="Helical" evidence="1">
    <location>
        <begin position="83"/>
        <end position="100"/>
    </location>
</feature>
<organism evidence="3 4">
    <name type="scientific">Sediminibacterium roseum</name>
    <dbReference type="NCBI Taxonomy" id="1978412"/>
    <lineage>
        <taxon>Bacteria</taxon>
        <taxon>Pseudomonadati</taxon>
        <taxon>Bacteroidota</taxon>
        <taxon>Chitinophagia</taxon>
        <taxon>Chitinophagales</taxon>
        <taxon>Chitinophagaceae</taxon>
        <taxon>Sediminibacterium</taxon>
    </lineage>
</organism>
<evidence type="ECO:0000313" key="4">
    <source>
        <dbReference type="Proteomes" id="UP000753802"/>
    </source>
</evidence>